<reference evidence="14" key="1">
    <citation type="journal article" date="2019" name="Int. J. Syst. Evol. Microbiol.">
        <title>The Global Catalogue of Microorganisms (GCM) 10K type strain sequencing project: providing services to taxonomists for standard genome sequencing and annotation.</title>
        <authorList>
            <consortium name="The Broad Institute Genomics Platform"/>
            <consortium name="The Broad Institute Genome Sequencing Center for Infectious Disease"/>
            <person name="Wu L."/>
            <person name="Ma J."/>
        </authorList>
    </citation>
    <scope>NUCLEOTIDE SEQUENCE [LARGE SCALE GENOMIC DNA]</scope>
    <source>
        <strain evidence="14">KCTC 52368</strain>
    </source>
</reference>
<feature type="transmembrane region" description="Helical" evidence="11">
    <location>
        <begin position="344"/>
        <end position="365"/>
    </location>
</feature>
<evidence type="ECO:0000256" key="4">
    <source>
        <dbReference type="ARBA" id="ARBA00022989"/>
    </source>
</evidence>
<evidence type="ECO:0000256" key="1">
    <source>
        <dbReference type="ARBA" id="ARBA00004141"/>
    </source>
</evidence>
<keyword evidence="10" id="KW-0129">CBS domain</keyword>
<feature type="transmembrane region" description="Helical" evidence="11">
    <location>
        <begin position="191"/>
        <end position="214"/>
    </location>
</feature>
<dbReference type="CDD" id="cd00400">
    <property type="entry name" value="Voltage_gated_ClC"/>
    <property type="match status" value="1"/>
</dbReference>
<evidence type="ECO:0000256" key="7">
    <source>
        <dbReference type="ARBA" id="ARBA00023173"/>
    </source>
</evidence>
<feature type="transmembrane region" description="Helical" evidence="11">
    <location>
        <begin position="64"/>
        <end position="81"/>
    </location>
</feature>
<organism evidence="13 14">
    <name type="scientific">Croceitalea marina</name>
    <dbReference type="NCBI Taxonomy" id="1775166"/>
    <lineage>
        <taxon>Bacteria</taxon>
        <taxon>Pseudomonadati</taxon>
        <taxon>Bacteroidota</taxon>
        <taxon>Flavobacteriia</taxon>
        <taxon>Flavobacteriales</taxon>
        <taxon>Flavobacteriaceae</taxon>
        <taxon>Croceitalea</taxon>
    </lineage>
</organism>
<comment type="caution">
    <text evidence="13">The sequence shown here is derived from an EMBL/GenBank/DDBJ whole genome shotgun (WGS) entry which is preliminary data.</text>
</comment>
<evidence type="ECO:0000313" key="13">
    <source>
        <dbReference type="EMBL" id="MFD2587256.1"/>
    </source>
</evidence>
<evidence type="ECO:0000256" key="6">
    <source>
        <dbReference type="ARBA" id="ARBA00023136"/>
    </source>
</evidence>
<keyword evidence="6 11" id="KW-0472">Membrane</keyword>
<keyword evidence="14" id="KW-1185">Reference proteome</keyword>
<dbReference type="PROSITE" id="PS51371">
    <property type="entry name" value="CBS"/>
    <property type="match status" value="2"/>
</dbReference>
<keyword evidence="5" id="KW-0406">Ion transport</keyword>
<dbReference type="SUPFAM" id="SSF81340">
    <property type="entry name" value="Clc chloride channel"/>
    <property type="match status" value="1"/>
</dbReference>
<keyword evidence="2" id="KW-0813">Transport</keyword>
<dbReference type="PANTHER" id="PTHR43427">
    <property type="entry name" value="CHLORIDE CHANNEL PROTEIN CLC-E"/>
    <property type="match status" value="1"/>
</dbReference>
<feature type="transmembrane region" description="Helical" evidence="11">
    <location>
        <begin position="413"/>
        <end position="430"/>
    </location>
</feature>
<feature type="transmembrane region" description="Helical" evidence="11">
    <location>
        <begin position="269"/>
        <end position="289"/>
    </location>
</feature>
<evidence type="ECO:0000313" key="14">
    <source>
        <dbReference type="Proteomes" id="UP001597526"/>
    </source>
</evidence>
<dbReference type="SUPFAM" id="SSF54631">
    <property type="entry name" value="CBS-domain pair"/>
    <property type="match status" value="1"/>
</dbReference>
<dbReference type="Proteomes" id="UP001597526">
    <property type="component" value="Unassembled WGS sequence"/>
</dbReference>
<dbReference type="EMBL" id="JBHULB010000012">
    <property type="protein sequence ID" value="MFD2587256.1"/>
    <property type="molecule type" value="Genomic_DNA"/>
</dbReference>
<evidence type="ECO:0000256" key="9">
    <source>
        <dbReference type="ARBA" id="ARBA00023303"/>
    </source>
</evidence>
<protein>
    <submittedName>
        <fullName evidence="13">Chloride channel protein</fullName>
    </submittedName>
</protein>
<comment type="subcellular location">
    <subcellularLocation>
        <location evidence="1">Membrane</location>
        <topology evidence="1">Multi-pass membrane protein</topology>
    </subcellularLocation>
</comment>
<dbReference type="Pfam" id="PF00654">
    <property type="entry name" value="Voltage_CLC"/>
    <property type="match status" value="1"/>
</dbReference>
<dbReference type="PRINTS" id="PR00762">
    <property type="entry name" value="CLCHANNEL"/>
</dbReference>
<evidence type="ECO:0000256" key="3">
    <source>
        <dbReference type="ARBA" id="ARBA00022692"/>
    </source>
</evidence>
<dbReference type="InterPro" id="IPR014743">
    <property type="entry name" value="Cl-channel_core"/>
</dbReference>
<keyword evidence="4 11" id="KW-1133">Transmembrane helix</keyword>
<evidence type="ECO:0000256" key="2">
    <source>
        <dbReference type="ARBA" id="ARBA00022448"/>
    </source>
</evidence>
<name>A0ABW5MWU4_9FLAO</name>
<evidence type="ECO:0000256" key="10">
    <source>
        <dbReference type="PROSITE-ProRule" id="PRU00703"/>
    </source>
</evidence>
<dbReference type="Pfam" id="PF00571">
    <property type="entry name" value="CBS"/>
    <property type="match status" value="2"/>
</dbReference>
<feature type="domain" description="CBS" evidence="12">
    <location>
        <begin position="534"/>
        <end position="592"/>
    </location>
</feature>
<evidence type="ECO:0000256" key="5">
    <source>
        <dbReference type="ARBA" id="ARBA00023065"/>
    </source>
</evidence>
<keyword evidence="8" id="KW-0868">Chloride</keyword>
<dbReference type="InterPro" id="IPR050368">
    <property type="entry name" value="ClC-type_chloride_channel"/>
</dbReference>
<dbReference type="InterPro" id="IPR001807">
    <property type="entry name" value="ClC"/>
</dbReference>
<feature type="transmembrane region" description="Helical" evidence="11">
    <location>
        <begin position="159"/>
        <end position="184"/>
    </location>
</feature>
<dbReference type="Gene3D" id="3.10.580.10">
    <property type="entry name" value="CBS-domain"/>
    <property type="match status" value="1"/>
</dbReference>
<feature type="transmembrane region" description="Helical" evidence="11">
    <location>
        <begin position="319"/>
        <end position="337"/>
    </location>
</feature>
<evidence type="ECO:0000256" key="8">
    <source>
        <dbReference type="ARBA" id="ARBA00023214"/>
    </source>
</evidence>
<keyword evidence="9" id="KW-0407">Ion channel</keyword>
<keyword evidence="3 11" id="KW-0812">Transmembrane</keyword>
<gene>
    <name evidence="13" type="ORF">ACFSQJ_09965</name>
</gene>
<dbReference type="RefSeq" id="WP_377766815.1">
    <property type="nucleotide sequence ID" value="NZ_JBHULB010000012.1"/>
</dbReference>
<accession>A0ABW5MWU4</accession>
<dbReference type="Gene3D" id="1.10.3080.10">
    <property type="entry name" value="Clc chloride channel"/>
    <property type="match status" value="1"/>
</dbReference>
<evidence type="ECO:0000259" key="12">
    <source>
        <dbReference type="PROSITE" id="PS51371"/>
    </source>
</evidence>
<keyword evidence="7" id="KW-0869">Chloride channel</keyword>
<dbReference type="PANTHER" id="PTHR43427:SF6">
    <property type="entry name" value="CHLORIDE CHANNEL PROTEIN CLC-E"/>
    <property type="match status" value="1"/>
</dbReference>
<feature type="transmembrane region" description="Helical" evidence="11">
    <location>
        <begin position="112"/>
        <end position="133"/>
    </location>
</feature>
<sequence length="593" mass="65138">MPNTKSLLKKFLKWRYKNISNKTFVHLMSLVVGLISGLAAVTLKNLTFFIQALLEKGIAISENQLYFILPVIGLTLVYLYVKYVHKHPLGHAVSSILFSLSKNKGLLAIKKIYTPLLTAPLTVGFGGSVGLLGPAVESGSALSSNISRLFHIDAKTRSLLIACASAGAISSIFQSPIAAIVFAVEVFSLDFTMLSVLPLLLASISGVLTSYFFLGNEVLFNFSLTEGFELNDTLFYVVLGVGTAFASIYFTKMYFWILQLFKPLKSPKYKLLVGGIAIGIMLYFIPPLYGEGFGFINNLLEGNHIKALGKTPFDTYLDSIWVVILLLFGITVFKAIAMTTTFAAGGAGGVFIPTMVMGSALGNVVAKVINNLGLGFDVSESNFTLIGMAGLIAGVIHAPLTAIFLIAEITGGYELFVPLMITASISYLITKNTLDYTIYTKELVQKGALLTHNKDQTVLTLMQLDDVIETNFKPVNPEMTLGEMLHKSVSKSTRNIFPVLDGDKKMVGIVLLDDIREFMFNTEMYETLFVKDVMHAPPEYIFYAEDSMKKVMSKFQDSGAWNLPVIKEGKYVGFISKSKLLTAYRRKLINYSS</sequence>
<feature type="transmembrane region" description="Helical" evidence="11">
    <location>
        <begin position="234"/>
        <end position="257"/>
    </location>
</feature>
<proteinExistence type="predicted"/>
<dbReference type="InterPro" id="IPR046342">
    <property type="entry name" value="CBS_dom_sf"/>
</dbReference>
<dbReference type="InterPro" id="IPR000644">
    <property type="entry name" value="CBS_dom"/>
</dbReference>
<feature type="domain" description="CBS" evidence="12">
    <location>
        <begin position="468"/>
        <end position="526"/>
    </location>
</feature>
<feature type="transmembrane region" description="Helical" evidence="11">
    <location>
        <begin position="385"/>
        <end position="406"/>
    </location>
</feature>
<evidence type="ECO:0000256" key="11">
    <source>
        <dbReference type="SAM" id="Phobius"/>
    </source>
</evidence>